<dbReference type="InterPro" id="IPR036249">
    <property type="entry name" value="Thioredoxin-like_sf"/>
</dbReference>
<dbReference type="InterPro" id="IPR000866">
    <property type="entry name" value="AhpC/TSA"/>
</dbReference>
<accession>A0ABY5ANN4</accession>
<feature type="domain" description="Thioredoxin" evidence="1">
    <location>
        <begin position="4"/>
        <end position="154"/>
    </location>
</feature>
<proteinExistence type="predicted"/>
<gene>
    <name evidence="2" type="ORF">NEA10_17245</name>
</gene>
<evidence type="ECO:0000313" key="3">
    <source>
        <dbReference type="Proteomes" id="UP001056708"/>
    </source>
</evidence>
<name>A0ABY5ANN4_9CYAN</name>
<keyword evidence="3" id="KW-1185">Reference proteome</keyword>
<dbReference type="InterPro" id="IPR047262">
    <property type="entry name" value="PRX-like1"/>
</dbReference>
<dbReference type="InterPro" id="IPR013766">
    <property type="entry name" value="Thioredoxin_domain"/>
</dbReference>
<dbReference type="RefSeq" id="WP_252662584.1">
    <property type="nucleotide sequence ID" value="NZ_CP098611.1"/>
</dbReference>
<dbReference type="PROSITE" id="PS51352">
    <property type="entry name" value="THIOREDOXIN_2"/>
    <property type="match status" value="1"/>
</dbReference>
<dbReference type="Proteomes" id="UP001056708">
    <property type="component" value="Chromosome"/>
</dbReference>
<dbReference type="Pfam" id="PF00578">
    <property type="entry name" value="AhpC-TSA"/>
    <property type="match status" value="1"/>
</dbReference>
<evidence type="ECO:0000259" key="1">
    <source>
        <dbReference type="PROSITE" id="PS51352"/>
    </source>
</evidence>
<protein>
    <submittedName>
        <fullName evidence="2">Thioredoxin family protein</fullName>
    </submittedName>
</protein>
<dbReference type="SUPFAM" id="SSF52833">
    <property type="entry name" value="Thioredoxin-like"/>
    <property type="match status" value="1"/>
</dbReference>
<dbReference type="Gene3D" id="3.40.30.10">
    <property type="entry name" value="Glutaredoxin"/>
    <property type="match status" value="1"/>
</dbReference>
<dbReference type="PANTHER" id="PTHR43640:SF1">
    <property type="entry name" value="THIOREDOXIN-DEPENDENT PEROXIREDOXIN"/>
    <property type="match status" value="1"/>
</dbReference>
<dbReference type="PANTHER" id="PTHR43640">
    <property type="entry name" value="OS07G0260300 PROTEIN"/>
    <property type="match status" value="1"/>
</dbReference>
<evidence type="ECO:0000313" key="2">
    <source>
        <dbReference type="EMBL" id="USR90556.1"/>
    </source>
</evidence>
<dbReference type="EMBL" id="CP098611">
    <property type="protein sequence ID" value="USR90556.1"/>
    <property type="molecule type" value="Genomic_DNA"/>
</dbReference>
<sequence length="177" mass="19610">MNGTVIGAYAPDFELPGTNGTVHHLARYLDDYRAVVVVFFANGCPHSQTYVDRLKVLQQDVRDRQVKLVAINPNASESFESMKSLAREAALNFPYLRDVTQDVAQCFGAQVTPEVFLIDKSGLLCYRGRIDDCVESEAGVKQPYLQEAIEALLSDRPITPSQTEAEGCPIIWRSSSP</sequence>
<reference evidence="2" key="1">
    <citation type="submission" date="2022-06" db="EMBL/GenBank/DDBJ databases">
        <title>Genome sequence of Phormidium yuhuli AB48 isolated from an industrial photobioreactor environment.</title>
        <authorList>
            <person name="Qiu Y."/>
            <person name="Noonan A.J.C."/>
            <person name="Dofher K."/>
            <person name="Koch M."/>
            <person name="Kieft B."/>
            <person name="Lin X."/>
            <person name="Ziels R.M."/>
            <person name="Hallam S.J."/>
        </authorList>
    </citation>
    <scope>NUCLEOTIDE SEQUENCE</scope>
    <source>
        <strain evidence="2">AB48</strain>
    </source>
</reference>
<organism evidence="2 3">
    <name type="scientific">Phormidium yuhuli AB48</name>
    <dbReference type="NCBI Taxonomy" id="2940671"/>
    <lineage>
        <taxon>Bacteria</taxon>
        <taxon>Bacillati</taxon>
        <taxon>Cyanobacteriota</taxon>
        <taxon>Cyanophyceae</taxon>
        <taxon>Oscillatoriophycideae</taxon>
        <taxon>Oscillatoriales</taxon>
        <taxon>Oscillatoriaceae</taxon>
        <taxon>Phormidium</taxon>
        <taxon>Phormidium yuhuli</taxon>
    </lineage>
</organism>
<dbReference type="CDD" id="cd02969">
    <property type="entry name" value="PRX_like1"/>
    <property type="match status" value="1"/>
</dbReference>